<dbReference type="InterPro" id="IPR009597">
    <property type="entry name" value="DUF1206"/>
</dbReference>
<feature type="transmembrane region" description="Helical" evidence="1">
    <location>
        <begin position="154"/>
        <end position="174"/>
    </location>
</feature>
<keyword evidence="1" id="KW-0812">Transmembrane</keyword>
<gene>
    <name evidence="3" type="ORF">KILIM_004_01420</name>
</gene>
<sequence length="270" mass="27899">MGSDEVIDKARSGARQANDHPVVQAMARVGYAASGLIHLLIAWLALQLALGSRGESADQSGAVELLQDLPMGQPLLWVLAAGFAGLALWQVTEAIGGWHGDGKEAVFSRLKATGKTGVYLALGWTCATVARGHNTDSQDQSAQTTGELLKLPGGMILVGIIGVAVVGIGGYHVVKGARRSFLQDLVKDPGDVAEFAGAVGYIAKGIALVVVGGLFGLAAATDRASESTGLGGALTWILEQPFGPWLLGAVALGLAGYGVYSFFRARYTKV</sequence>
<feature type="transmembrane region" description="Helical" evidence="1">
    <location>
        <begin position="75"/>
        <end position="92"/>
    </location>
</feature>
<feature type="transmembrane region" description="Helical" evidence="1">
    <location>
        <begin position="195"/>
        <end position="220"/>
    </location>
</feature>
<evidence type="ECO:0000313" key="3">
    <source>
        <dbReference type="EMBL" id="GAB94350.1"/>
    </source>
</evidence>
<proteinExistence type="predicted"/>
<dbReference type="RefSeq" id="WP_006590883.1">
    <property type="nucleotide sequence ID" value="NZ_BAHD01000004.1"/>
</dbReference>
<feature type="domain" description="DUF1206" evidence="2">
    <location>
        <begin position="29"/>
        <end position="95"/>
    </location>
</feature>
<accession>K6W5B4</accession>
<evidence type="ECO:0000256" key="1">
    <source>
        <dbReference type="SAM" id="Phobius"/>
    </source>
</evidence>
<dbReference type="eggNOG" id="ENOG502Z854">
    <property type="taxonomic scope" value="Bacteria"/>
</dbReference>
<dbReference type="OrthoDB" id="4552598at2"/>
<comment type="caution">
    <text evidence="3">The sequence shown here is derived from an EMBL/GenBank/DDBJ whole genome shotgun (WGS) entry which is preliminary data.</text>
</comment>
<dbReference type="AlphaFoldDB" id="K6W5B4"/>
<evidence type="ECO:0000259" key="2">
    <source>
        <dbReference type="Pfam" id="PF06724"/>
    </source>
</evidence>
<keyword evidence="1" id="KW-1133">Transmembrane helix</keyword>
<name>K6W5B4_9MICO</name>
<feature type="transmembrane region" description="Helical" evidence="1">
    <location>
        <begin position="29"/>
        <end position="50"/>
    </location>
</feature>
<dbReference type="Pfam" id="PF06724">
    <property type="entry name" value="DUF1206"/>
    <property type="match status" value="3"/>
</dbReference>
<keyword evidence="1" id="KW-0472">Membrane</keyword>
<dbReference type="EMBL" id="BAHD01000004">
    <property type="protein sequence ID" value="GAB94350.1"/>
    <property type="molecule type" value="Genomic_DNA"/>
</dbReference>
<feature type="domain" description="DUF1206" evidence="2">
    <location>
        <begin position="113"/>
        <end position="179"/>
    </location>
</feature>
<dbReference type="Proteomes" id="UP000008366">
    <property type="component" value="Unassembled WGS sequence"/>
</dbReference>
<reference evidence="3 4" key="1">
    <citation type="submission" date="2012-08" db="EMBL/GenBank/DDBJ databases">
        <title>Whole genome shotgun sequence of Kineosphaera limosa NBRC 100340.</title>
        <authorList>
            <person name="Yoshida I."/>
            <person name="Isaki S."/>
            <person name="Hosoyama A."/>
            <person name="Tsuchikane K."/>
            <person name="Katsumata H."/>
            <person name="Ando Y."/>
            <person name="Ohji S."/>
            <person name="Hamada M."/>
            <person name="Tamura T."/>
            <person name="Yamazoe A."/>
            <person name="Yamazaki S."/>
            <person name="Fujita N."/>
        </authorList>
    </citation>
    <scope>NUCLEOTIDE SEQUENCE [LARGE SCALE GENOMIC DNA]</scope>
    <source>
        <strain evidence="3 4">NBRC 100340</strain>
    </source>
</reference>
<keyword evidence="4" id="KW-1185">Reference proteome</keyword>
<organism evidence="3 4">
    <name type="scientific">Kineosphaera limosa NBRC 100340</name>
    <dbReference type="NCBI Taxonomy" id="1184609"/>
    <lineage>
        <taxon>Bacteria</taxon>
        <taxon>Bacillati</taxon>
        <taxon>Actinomycetota</taxon>
        <taxon>Actinomycetes</taxon>
        <taxon>Micrococcales</taxon>
        <taxon>Dermatophilaceae</taxon>
        <taxon>Kineosphaera</taxon>
    </lineage>
</organism>
<feature type="transmembrane region" description="Helical" evidence="1">
    <location>
        <begin position="242"/>
        <end position="263"/>
    </location>
</feature>
<protein>
    <recommendedName>
        <fullName evidence="2">DUF1206 domain-containing protein</fullName>
    </recommendedName>
</protein>
<evidence type="ECO:0000313" key="4">
    <source>
        <dbReference type="Proteomes" id="UP000008366"/>
    </source>
</evidence>
<dbReference type="STRING" id="1184609.KILIM_004_01420"/>
<feature type="domain" description="DUF1206" evidence="2">
    <location>
        <begin position="199"/>
        <end position="267"/>
    </location>
</feature>